<dbReference type="GeneID" id="24099946"/>
<dbReference type="PANTHER" id="PTHR46378:SF1">
    <property type="entry name" value="STEROL REGULATORY ELEMENT-BINDING PROTEIN CLEAVAGE-ACTIVATING PROTEIN"/>
    <property type="match status" value="1"/>
</dbReference>
<feature type="transmembrane region" description="Helical" evidence="17">
    <location>
        <begin position="411"/>
        <end position="437"/>
    </location>
</feature>
<evidence type="ECO:0000256" key="13">
    <source>
        <dbReference type="ARBA" id="ARBA00023136"/>
    </source>
</evidence>
<dbReference type="OrthoDB" id="6510177at2759"/>
<feature type="region of interest" description="Disordered" evidence="16">
    <location>
        <begin position="1138"/>
        <end position="1187"/>
    </location>
</feature>
<dbReference type="GO" id="GO:0005789">
    <property type="term" value="C:endoplasmic reticulum membrane"/>
    <property type="evidence" value="ECO:0007669"/>
    <property type="project" value="UniProtKB-SubCell"/>
</dbReference>
<feature type="transmembrane region" description="Helical" evidence="17">
    <location>
        <begin position="494"/>
        <end position="512"/>
    </location>
</feature>
<keyword evidence="20" id="KW-1185">Reference proteome</keyword>
<dbReference type="InterPro" id="IPR036322">
    <property type="entry name" value="WD40_repeat_dom_sf"/>
</dbReference>
<sequence length="1636" mass="181204">MLARAVSRPWSPQGLSALSAKDEGNQALPRLHPHPRPRHLSTQPADFLPCPVVSFISGTPAITRSGGDSAHSPLFLRRTSLTFRRPVRSEKLCTPFRPLQSFRERPHYSRRLSHCATHQIRLILVSSIVITSLLFPAIAVYTSPETHFFAGFTLRVLDSFVASDDLSNYFVQNDLRHLWEGHSTLRVREDSVARVQCGMQGILRSERVMVGSLSSEYGLEALERNTLISALDLERRISNIISRRRIPCVKTPAGSCFSLSPLAFWNHDQHAILADDNILDTVNLAHNISVSGVPISPDMVLAGREHRDPTSSSYIDSAMFLVLTYLFPDRDCLGNVGHFEWLRVLKEAAGYSADFVVQTQAPKLVALEYDKDVSMKGDLSILSVFCYAAYLVFFVYAFHSMRRMDTVHSRFGLAVTGMVELIVSTITSLSVCALVGFRMTMVPWELFPIIVIFIGVENMFHIVDAVLKTSVTIPVKERIAQGLGQAGTSNTLKVVSYNTVLGVIAFFSSGAIRQFCAFSIVVLVAHWFLVHTFFVTVLSIDIQRLELDELLRQDSLAPSESPKASPMRTLPPPKTWSQALTAAKNTIRGRPAKNLSLFLVRLAFECEVPPTDHAPFKLLAITATLYFATSPSSVSLKDDTRASLTHNSLRQFQKVTATDRVSPAFRAWQVLSPNDDTLVHVRIESPSIIMLAPGDDAQTDQQELRAESERALRPRVSRVSRLWTRMARQVWWLIKIIIVPITATTMALYALLLYLLKNVELLEANRQRPEEESQSADESCVEDEIAFTTLPRASPTDVEVIATSKDGKVVAGLGLQNEFVIWRTDTTAFTTVDTSDILLSSASTASVATTLTALAINEVGSICAVGTGTGVIGIWSVGKDDVKPFTQLYLDNTCAAAVTQLHFGYAHSRPPSPVRPPTPSPPATEHAHLEDMLSLYATYDNGMVVRWEVQASPRARYITPSRSASVVKSMLLPVNGDERLLVGFSLEDGTFELCDVDQRDKMVARECWIAAGNPQDLVCKVDVCNAELDGRRHVIIAAATRAGVVSLWAAAKRECLFILDEPFGDIGHLRLTPVHMSTCSTCGELPCENFLVSFSVGQLILIHRAYLHLPTRRCSCPRSQPLPTLRASVLGHRSRSGSAASLASSNGSATPRSRGPSFSSTSSGLDTFPVSAHGVHSRRASEKESHRRSHDMFFLNSDCDDADGHPVGPIDVSPAAGFLSSHPPTSIWQSLVVMRIADAMAERGSWDVMGDKIVGIRRRPRPPFVKGRADHKVQLKVESPRGLSASTLERWELWTFDPEESRLQASSLIVLNRDVDDRLSLKRKRDNAAAEPSASAQAPRRAGVGVIPRLHFTRVAPLVSGPRFCLAGFGNTVGVLDFSGRAIAYSLSFDINLDSEVRASDVSPCISSFAHFYLHRYIPGRGGFFPLRTLIHQKQPMRLYLVHNDPERMTLVSAEGVAHYQVTTSKSHTFGGPAVSRIRRPAQTESESLVAEIEWRRLWGAHPIVRSRVFDGSDQELLVKELLYKVGNKFSLTRYFLGNDDEVYRWKAVKGIGSLLTNDKTGEEVARFSQDFVEDGFFRGEKKWFLQIQLTSLSVDMIVITFMIMEKKRRDRVADHQAVRVLDHDEDLADGGGIEA</sequence>
<evidence type="ECO:0000256" key="14">
    <source>
        <dbReference type="ARBA" id="ARBA00023180"/>
    </source>
</evidence>
<dbReference type="GO" id="GO:0045540">
    <property type="term" value="P:regulation of cholesterol biosynthetic process"/>
    <property type="evidence" value="ECO:0007669"/>
    <property type="project" value="TreeGrafter"/>
</dbReference>
<keyword evidence="14" id="KW-0325">Glycoprotein</keyword>
<evidence type="ECO:0000256" key="9">
    <source>
        <dbReference type="ARBA" id="ARBA00022989"/>
    </source>
</evidence>
<dbReference type="RefSeq" id="XP_012184318.1">
    <property type="nucleotide sequence ID" value="XM_012328928.1"/>
</dbReference>
<keyword evidence="15" id="KW-0753">Steroid metabolism</keyword>
<keyword evidence="6 17" id="KW-0812">Transmembrane</keyword>
<dbReference type="InterPro" id="IPR053958">
    <property type="entry name" value="HMGCR/SNAP/NPC1-like_SSD"/>
</dbReference>
<dbReference type="Gene3D" id="2.130.10.10">
    <property type="entry name" value="YVTN repeat-like/Quinoprotein amine dehydrogenase"/>
    <property type="match status" value="1"/>
</dbReference>
<dbReference type="GO" id="GO:0032936">
    <property type="term" value="C:SREBP-SCAP complex"/>
    <property type="evidence" value="ECO:0007669"/>
    <property type="project" value="TreeGrafter"/>
</dbReference>
<evidence type="ECO:0000256" key="2">
    <source>
        <dbReference type="ARBA" id="ARBA00004653"/>
    </source>
</evidence>
<dbReference type="Pfam" id="PF20236">
    <property type="entry name" value="DUF6593"/>
    <property type="match status" value="1"/>
</dbReference>
<evidence type="ECO:0000256" key="6">
    <source>
        <dbReference type="ARBA" id="ARBA00022692"/>
    </source>
</evidence>
<accession>J4GUK2</accession>
<evidence type="ECO:0000256" key="7">
    <source>
        <dbReference type="ARBA" id="ARBA00022737"/>
    </source>
</evidence>
<evidence type="ECO:0000256" key="12">
    <source>
        <dbReference type="ARBA" id="ARBA00023121"/>
    </source>
</evidence>
<dbReference type="HOGENOM" id="CLU_003290_0_0_1"/>
<dbReference type="GO" id="GO:0000139">
    <property type="term" value="C:Golgi membrane"/>
    <property type="evidence" value="ECO:0007669"/>
    <property type="project" value="UniProtKB-SubCell"/>
</dbReference>
<protein>
    <recommendedName>
        <fullName evidence="4">Sterol regulatory element-binding protein cleavage-activating protein</fullName>
    </recommendedName>
</protein>
<comment type="similarity">
    <text evidence="3">Belongs to the WD repeat SCAP family.</text>
</comment>
<keyword evidence="9 17" id="KW-1133">Transmembrane helix</keyword>
<dbReference type="InParanoid" id="J4GUK2"/>
<evidence type="ECO:0000256" key="1">
    <source>
        <dbReference type="ARBA" id="ARBA00004477"/>
    </source>
</evidence>
<keyword evidence="5" id="KW-0853">WD repeat</keyword>
<evidence type="ECO:0000256" key="5">
    <source>
        <dbReference type="ARBA" id="ARBA00022574"/>
    </source>
</evidence>
<keyword evidence="12" id="KW-0446">Lipid-binding</keyword>
<evidence type="ECO:0000256" key="3">
    <source>
        <dbReference type="ARBA" id="ARBA00007410"/>
    </source>
</evidence>
<keyword evidence="8" id="KW-0256">Endoplasmic reticulum</keyword>
<feature type="transmembrane region" description="Helical" evidence="17">
    <location>
        <begin position="379"/>
        <end position="399"/>
    </location>
</feature>
<dbReference type="InterPro" id="IPR015943">
    <property type="entry name" value="WD40/YVTN_repeat-like_dom_sf"/>
</dbReference>
<keyword evidence="13 17" id="KW-0472">Membrane</keyword>
<evidence type="ECO:0000256" key="10">
    <source>
        <dbReference type="ARBA" id="ARBA00023034"/>
    </source>
</evidence>
<evidence type="ECO:0000256" key="8">
    <source>
        <dbReference type="ARBA" id="ARBA00022824"/>
    </source>
</evidence>
<dbReference type="GO" id="GO:0008202">
    <property type="term" value="P:steroid metabolic process"/>
    <property type="evidence" value="ECO:0007669"/>
    <property type="project" value="UniProtKB-KW"/>
</dbReference>
<gene>
    <name evidence="19" type="ORF">FIBRA_07237</name>
</gene>
<dbReference type="InterPro" id="IPR030225">
    <property type="entry name" value="SCAP"/>
</dbReference>
<dbReference type="Proteomes" id="UP000006352">
    <property type="component" value="Unassembled WGS sequence"/>
</dbReference>
<evidence type="ECO:0000256" key="11">
    <source>
        <dbReference type="ARBA" id="ARBA00023098"/>
    </source>
</evidence>
<dbReference type="PROSITE" id="PS50156">
    <property type="entry name" value="SSD"/>
    <property type="match status" value="1"/>
</dbReference>
<evidence type="ECO:0000256" key="17">
    <source>
        <dbReference type="SAM" id="Phobius"/>
    </source>
</evidence>
<evidence type="ECO:0000256" key="16">
    <source>
        <dbReference type="SAM" id="MobiDB-lite"/>
    </source>
</evidence>
<feature type="transmembrane region" description="Helical" evidence="17">
    <location>
        <begin position="730"/>
        <end position="756"/>
    </location>
</feature>
<dbReference type="GO" id="GO:0032933">
    <property type="term" value="P:SREBP signaling pathway"/>
    <property type="evidence" value="ECO:0007669"/>
    <property type="project" value="InterPro"/>
</dbReference>
<keyword evidence="7" id="KW-0677">Repeat</keyword>
<dbReference type="InterPro" id="IPR000731">
    <property type="entry name" value="SSD"/>
</dbReference>
<evidence type="ECO:0000259" key="18">
    <source>
        <dbReference type="PROSITE" id="PS50156"/>
    </source>
</evidence>
<dbReference type="SUPFAM" id="SSF50978">
    <property type="entry name" value="WD40 repeat-like"/>
    <property type="match status" value="1"/>
</dbReference>
<comment type="subcellular location">
    <subcellularLocation>
        <location evidence="1">Endoplasmic reticulum membrane</location>
        <topology evidence="1">Multi-pass membrane protein</topology>
    </subcellularLocation>
    <subcellularLocation>
        <location evidence="2">Golgi apparatus membrane</location>
        <topology evidence="2">Multi-pass membrane protein</topology>
    </subcellularLocation>
</comment>
<proteinExistence type="inferred from homology"/>
<organism evidence="19 20">
    <name type="scientific">Fibroporia radiculosa</name>
    <dbReference type="NCBI Taxonomy" id="599839"/>
    <lineage>
        <taxon>Eukaryota</taxon>
        <taxon>Fungi</taxon>
        <taxon>Dikarya</taxon>
        <taxon>Basidiomycota</taxon>
        <taxon>Agaricomycotina</taxon>
        <taxon>Agaricomycetes</taxon>
        <taxon>Polyporales</taxon>
        <taxon>Fibroporiaceae</taxon>
        <taxon>Fibroporia</taxon>
    </lineage>
</organism>
<evidence type="ECO:0000256" key="15">
    <source>
        <dbReference type="ARBA" id="ARBA00023221"/>
    </source>
</evidence>
<dbReference type="GO" id="GO:0032934">
    <property type="term" value="F:sterol binding"/>
    <property type="evidence" value="ECO:0007669"/>
    <property type="project" value="InterPro"/>
</dbReference>
<dbReference type="Pfam" id="PF12349">
    <property type="entry name" value="Sterol-sensing"/>
    <property type="match status" value="1"/>
</dbReference>
<feature type="transmembrane region" description="Helical" evidence="17">
    <location>
        <begin position="120"/>
        <end position="141"/>
    </location>
</feature>
<name>J4GUK2_9APHY</name>
<feature type="transmembrane region" description="Helical" evidence="17">
    <location>
        <begin position="518"/>
        <end position="540"/>
    </location>
</feature>
<keyword evidence="11" id="KW-0443">Lipid metabolism</keyword>
<reference evidence="19 20" key="1">
    <citation type="journal article" date="2012" name="Appl. Environ. Microbiol.">
        <title>Short-read sequencing for genomic analysis of the brown rot fungus Fibroporia radiculosa.</title>
        <authorList>
            <person name="Tang J.D."/>
            <person name="Perkins A.D."/>
            <person name="Sonstegard T.S."/>
            <person name="Schroeder S.G."/>
            <person name="Burgess S.C."/>
            <person name="Diehl S.V."/>
        </authorList>
    </citation>
    <scope>NUCLEOTIDE SEQUENCE [LARGE SCALE GENOMIC DNA]</scope>
    <source>
        <strain evidence="19 20">TFFH 294</strain>
    </source>
</reference>
<feature type="compositionally biased region" description="Low complexity" evidence="16">
    <location>
        <begin position="1138"/>
        <end position="1164"/>
    </location>
</feature>
<evidence type="ECO:0000313" key="19">
    <source>
        <dbReference type="EMBL" id="CCM05035.1"/>
    </source>
</evidence>
<keyword evidence="10" id="KW-0333">Golgi apparatus</keyword>
<dbReference type="SUPFAM" id="SSF82866">
    <property type="entry name" value="Multidrug efflux transporter AcrB transmembrane domain"/>
    <property type="match status" value="1"/>
</dbReference>
<dbReference type="InterPro" id="IPR046528">
    <property type="entry name" value="DUF6593"/>
</dbReference>
<feature type="domain" description="SSD" evidence="18">
    <location>
        <begin position="382"/>
        <end position="540"/>
    </location>
</feature>
<feature type="transmembrane region" description="Helical" evidence="17">
    <location>
        <begin position="449"/>
        <end position="473"/>
    </location>
</feature>
<dbReference type="PANTHER" id="PTHR46378">
    <property type="entry name" value="STEROL REGULATORY ELEMENT-BINDING PROTEIN CLEAVAGE-ACTIVATING PROTEIN"/>
    <property type="match status" value="1"/>
</dbReference>
<dbReference type="STRING" id="599839.J4GUK2"/>
<evidence type="ECO:0000256" key="4">
    <source>
        <dbReference type="ARBA" id="ARBA00019541"/>
    </source>
</evidence>
<evidence type="ECO:0000313" key="20">
    <source>
        <dbReference type="Proteomes" id="UP000006352"/>
    </source>
</evidence>
<dbReference type="EMBL" id="HE797177">
    <property type="protein sequence ID" value="CCM05035.1"/>
    <property type="molecule type" value="Genomic_DNA"/>
</dbReference>